<proteinExistence type="predicted"/>
<dbReference type="InterPro" id="IPR045500">
    <property type="entry name" value="DUF6491"/>
</dbReference>
<dbReference type="Pfam" id="PF20101">
    <property type="entry name" value="DUF6491"/>
    <property type="match status" value="1"/>
</dbReference>
<sequence length="97" mass="10829">MRNITGYSVIDDRHVLLNSGASRHFLITTSTRCSGLRFGIQIGASFDDNERLCPPLVEHLVTDDGWRCPIESIEPVADIDAARELIEQRSADENSED</sequence>
<accession>A0A2U2BRI7</accession>
<name>A0A2U2BRI7_9PROT</name>
<evidence type="ECO:0000313" key="1">
    <source>
        <dbReference type="EMBL" id="PWE16606.1"/>
    </source>
</evidence>
<dbReference type="AlphaFoldDB" id="A0A2U2BRI7"/>
<keyword evidence="2" id="KW-1185">Reference proteome</keyword>
<gene>
    <name evidence="1" type="ORF">DDZ18_12630</name>
</gene>
<organism evidence="1 2">
    <name type="scientific">Marinicauda salina</name>
    <dbReference type="NCBI Taxonomy" id="2135793"/>
    <lineage>
        <taxon>Bacteria</taxon>
        <taxon>Pseudomonadati</taxon>
        <taxon>Pseudomonadota</taxon>
        <taxon>Alphaproteobacteria</taxon>
        <taxon>Maricaulales</taxon>
        <taxon>Maricaulaceae</taxon>
        <taxon>Marinicauda</taxon>
    </lineage>
</organism>
<dbReference type="EMBL" id="QEXV01000006">
    <property type="protein sequence ID" value="PWE16606.1"/>
    <property type="molecule type" value="Genomic_DNA"/>
</dbReference>
<evidence type="ECO:0000313" key="2">
    <source>
        <dbReference type="Proteomes" id="UP000245168"/>
    </source>
</evidence>
<reference evidence="2" key="1">
    <citation type="submission" date="2018-05" db="EMBL/GenBank/DDBJ databases">
        <authorList>
            <person name="Liu B.-T."/>
        </authorList>
    </citation>
    <scope>NUCLEOTIDE SEQUENCE [LARGE SCALE GENOMIC DNA]</scope>
    <source>
        <strain evidence="2">WD6-1</strain>
    </source>
</reference>
<dbReference type="Proteomes" id="UP000245168">
    <property type="component" value="Unassembled WGS sequence"/>
</dbReference>
<protein>
    <submittedName>
        <fullName evidence="1">Uncharacterized protein</fullName>
    </submittedName>
</protein>
<comment type="caution">
    <text evidence="1">The sequence shown here is derived from an EMBL/GenBank/DDBJ whole genome shotgun (WGS) entry which is preliminary data.</text>
</comment>